<evidence type="ECO:0000313" key="2">
    <source>
        <dbReference type="Proteomes" id="UP001527181"/>
    </source>
</evidence>
<sequence length="66" mass="7603">MTSEELKEVMTHGVPVEHRGTIYNYVSAIIYRKSESGMFMQVELFDKTGNSVVIARPNEIKRVKEK</sequence>
<evidence type="ECO:0000313" key="1">
    <source>
        <dbReference type="EMBL" id="MCY9764835.1"/>
    </source>
</evidence>
<organism evidence="1 2">
    <name type="scientific">Paenibacillus alvei</name>
    <name type="common">Bacillus alvei</name>
    <dbReference type="NCBI Taxonomy" id="44250"/>
    <lineage>
        <taxon>Bacteria</taxon>
        <taxon>Bacillati</taxon>
        <taxon>Bacillota</taxon>
        <taxon>Bacilli</taxon>
        <taxon>Bacillales</taxon>
        <taxon>Paenibacillaceae</taxon>
        <taxon>Paenibacillus</taxon>
    </lineage>
</organism>
<comment type="caution">
    <text evidence="1">The sequence shown here is derived from an EMBL/GenBank/DDBJ whole genome shotgun (WGS) entry which is preliminary data.</text>
</comment>
<keyword evidence="2" id="KW-1185">Reference proteome</keyword>
<gene>
    <name evidence="1" type="ORF">M5X12_30540</name>
</gene>
<protein>
    <submittedName>
        <fullName evidence="1">Uncharacterized protein</fullName>
    </submittedName>
</protein>
<proteinExistence type="predicted"/>
<accession>A0ABT4H777</accession>
<dbReference type="EMBL" id="JAMDNP010000126">
    <property type="protein sequence ID" value="MCY9764835.1"/>
    <property type="molecule type" value="Genomic_DNA"/>
</dbReference>
<reference evidence="1 2" key="1">
    <citation type="submission" date="2022-05" db="EMBL/GenBank/DDBJ databases">
        <title>Genome Sequencing of Bee-Associated Microbes.</title>
        <authorList>
            <person name="Dunlap C."/>
        </authorList>
    </citation>
    <scope>NUCLEOTIDE SEQUENCE [LARGE SCALE GENOMIC DNA]</scope>
    <source>
        <strain evidence="1 2">NRRL B-04010</strain>
    </source>
</reference>
<dbReference type="RefSeq" id="WP_268598979.1">
    <property type="nucleotide sequence ID" value="NZ_JAMDNP010000126.1"/>
</dbReference>
<name>A0ABT4H777_PAEAL</name>
<dbReference type="Proteomes" id="UP001527181">
    <property type="component" value="Unassembled WGS sequence"/>
</dbReference>